<evidence type="ECO:0000259" key="4">
    <source>
        <dbReference type="PROSITE" id="PS50109"/>
    </source>
</evidence>
<keyword evidence="6" id="KW-1185">Reference proteome</keyword>
<dbReference type="Gene3D" id="3.30.565.10">
    <property type="entry name" value="Histidine kinase-like ATPase, C-terminal domain"/>
    <property type="match status" value="1"/>
</dbReference>
<dbReference type="InterPro" id="IPR000014">
    <property type="entry name" value="PAS"/>
</dbReference>
<dbReference type="Gene3D" id="3.30.450.20">
    <property type="entry name" value="PAS domain"/>
    <property type="match status" value="1"/>
</dbReference>
<dbReference type="EMBL" id="JAEDAL010000001">
    <property type="protein sequence ID" value="MBH9551765.1"/>
    <property type="molecule type" value="Genomic_DNA"/>
</dbReference>
<dbReference type="InterPro" id="IPR035965">
    <property type="entry name" value="PAS-like_dom_sf"/>
</dbReference>
<evidence type="ECO:0000313" key="6">
    <source>
        <dbReference type="Proteomes" id="UP000620139"/>
    </source>
</evidence>
<dbReference type="PANTHER" id="PTHR43065">
    <property type="entry name" value="SENSOR HISTIDINE KINASE"/>
    <property type="match status" value="1"/>
</dbReference>
<feature type="transmembrane region" description="Helical" evidence="3">
    <location>
        <begin position="87"/>
        <end position="108"/>
    </location>
</feature>
<gene>
    <name evidence="5" type="ORF">I7X43_02785</name>
</gene>
<comment type="catalytic activity">
    <reaction evidence="1">
        <text>ATP + protein L-histidine = ADP + protein N-phospho-L-histidine.</text>
        <dbReference type="EC" id="2.7.13.3"/>
    </reaction>
</comment>
<dbReference type="NCBIfam" id="TIGR00229">
    <property type="entry name" value="sensory_box"/>
    <property type="match status" value="1"/>
</dbReference>
<evidence type="ECO:0000256" key="1">
    <source>
        <dbReference type="ARBA" id="ARBA00000085"/>
    </source>
</evidence>
<organism evidence="5 6">
    <name type="scientific">Inhella gelatinilytica</name>
    <dbReference type="NCBI Taxonomy" id="2795030"/>
    <lineage>
        <taxon>Bacteria</taxon>
        <taxon>Pseudomonadati</taxon>
        <taxon>Pseudomonadota</taxon>
        <taxon>Betaproteobacteria</taxon>
        <taxon>Burkholderiales</taxon>
        <taxon>Sphaerotilaceae</taxon>
        <taxon>Inhella</taxon>
    </lineage>
</organism>
<keyword evidence="3" id="KW-0812">Transmembrane</keyword>
<feature type="transmembrane region" description="Helical" evidence="3">
    <location>
        <begin position="128"/>
        <end position="152"/>
    </location>
</feature>
<feature type="transmembrane region" description="Helical" evidence="3">
    <location>
        <begin position="28"/>
        <end position="50"/>
    </location>
</feature>
<dbReference type="InterPro" id="IPR004358">
    <property type="entry name" value="Sig_transdc_His_kin-like_C"/>
</dbReference>
<dbReference type="RefSeq" id="WP_198099365.1">
    <property type="nucleotide sequence ID" value="NZ_JAEDAL010000001.1"/>
</dbReference>
<dbReference type="InterPro" id="IPR003594">
    <property type="entry name" value="HATPase_dom"/>
</dbReference>
<protein>
    <recommendedName>
        <fullName evidence="2">histidine kinase</fullName>
        <ecNumber evidence="2">2.7.13.3</ecNumber>
    </recommendedName>
</protein>
<dbReference type="SMART" id="SM00387">
    <property type="entry name" value="HATPase_c"/>
    <property type="match status" value="1"/>
</dbReference>
<proteinExistence type="predicted"/>
<sequence length="619" mass="67114">MTPHSLSFGARMLRNWGDYLQSETALLAFFRGLLACSTLALGLAILGMFAAGYRELHRYAITGVMGVLIAICWGLSKKRPQGAVKLFLIGMWLSISVNNSLVAGLQSPNVMLYPFLIALGGSVLGPRWLLGLTLSSLLVVLAQGLIQTFGGWEPIPAVGMLPRTVMYCVTLLITSVLVYAAWSSFQAAVRRANGTAAELEQRNTALQRSEQDIQLLMDSVPAFIAAFDASKRLRRCNLGLAQLFGFADGSELVGQTMEQLLGPADWPIIEPHWRQAYAGQTATYRHTPQDPRKSKVQVLDVVLVPQWVNGTVTGVFTLATDVTHQVETEAAIRQLNASLEEKVLSRTRELQATVEKLQHSQDELGRSGAKATLSMLAASLAHELDAPLSNSGATVSALGSVLTDLQIQLEATDLQRPLLVATVARQQSALTLLERNIEHAAALVRQFQQVANDQVSENRRSFDLGIAVREVLATLTPSLKGPHRVEVNLPERVLLDSYPGALGQVVVNLVNNAFLHAFEGMSTGVLKISADRVDDQIRLQFADNGIGMSEEVRNRLFEPFFSTKQGQGNPGLGLHIVRSVVERTLGGRVNVTSIPRATSAQLQGTTLTVTLPVQAPQVG</sequence>
<dbReference type="AlphaFoldDB" id="A0A931ND10"/>
<evidence type="ECO:0000256" key="2">
    <source>
        <dbReference type="ARBA" id="ARBA00012438"/>
    </source>
</evidence>
<dbReference type="Proteomes" id="UP000620139">
    <property type="component" value="Unassembled WGS sequence"/>
</dbReference>
<accession>A0A931ND10</accession>
<feature type="transmembrane region" description="Helical" evidence="3">
    <location>
        <begin position="56"/>
        <end position="75"/>
    </location>
</feature>
<dbReference type="Pfam" id="PF08448">
    <property type="entry name" value="PAS_4"/>
    <property type="match status" value="1"/>
</dbReference>
<feature type="domain" description="Histidine kinase" evidence="4">
    <location>
        <begin position="379"/>
        <end position="615"/>
    </location>
</feature>
<evidence type="ECO:0000313" key="5">
    <source>
        <dbReference type="EMBL" id="MBH9551765.1"/>
    </source>
</evidence>
<name>A0A931ND10_9BURK</name>
<comment type="caution">
    <text evidence="5">The sequence shown here is derived from an EMBL/GenBank/DDBJ whole genome shotgun (WGS) entry which is preliminary data.</text>
</comment>
<feature type="transmembrane region" description="Helical" evidence="3">
    <location>
        <begin position="164"/>
        <end position="182"/>
    </location>
</feature>
<reference evidence="5" key="1">
    <citation type="submission" date="2020-12" db="EMBL/GenBank/DDBJ databases">
        <title>The genome sequence of Inhella sp. 4Y17.</title>
        <authorList>
            <person name="Liu Y."/>
        </authorList>
    </citation>
    <scope>NUCLEOTIDE SEQUENCE</scope>
    <source>
        <strain evidence="5">4Y10</strain>
    </source>
</reference>
<dbReference type="GO" id="GO:0004673">
    <property type="term" value="F:protein histidine kinase activity"/>
    <property type="evidence" value="ECO:0007669"/>
    <property type="project" value="UniProtKB-EC"/>
</dbReference>
<dbReference type="EC" id="2.7.13.3" evidence="2"/>
<dbReference type="PRINTS" id="PR00344">
    <property type="entry name" value="BCTRLSENSOR"/>
</dbReference>
<dbReference type="SUPFAM" id="SSF55874">
    <property type="entry name" value="ATPase domain of HSP90 chaperone/DNA topoisomerase II/histidine kinase"/>
    <property type="match status" value="1"/>
</dbReference>
<dbReference type="InterPro" id="IPR013656">
    <property type="entry name" value="PAS_4"/>
</dbReference>
<keyword evidence="3" id="KW-1133">Transmembrane helix</keyword>
<dbReference type="PROSITE" id="PS50109">
    <property type="entry name" value="HIS_KIN"/>
    <property type="match status" value="1"/>
</dbReference>
<evidence type="ECO:0000256" key="3">
    <source>
        <dbReference type="SAM" id="Phobius"/>
    </source>
</evidence>
<dbReference type="Gene3D" id="1.10.287.130">
    <property type="match status" value="1"/>
</dbReference>
<dbReference type="Pfam" id="PF02518">
    <property type="entry name" value="HATPase_c"/>
    <property type="match status" value="1"/>
</dbReference>
<dbReference type="PANTHER" id="PTHR43065:SF47">
    <property type="match status" value="1"/>
</dbReference>
<dbReference type="InterPro" id="IPR005467">
    <property type="entry name" value="His_kinase_dom"/>
</dbReference>
<dbReference type="SUPFAM" id="SSF55785">
    <property type="entry name" value="PYP-like sensor domain (PAS domain)"/>
    <property type="match status" value="1"/>
</dbReference>
<dbReference type="InterPro" id="IPR036890">
    <property type="entry name" value="HATPase_C_sf"/>
</dbReference>
<keyword evidence="3" id="KW-0472">Membrane</keyword>